<evidence type="ECO:0000313" key="3">
    <source>
        <dbReference type="Proteomes" id="UP000774617"/>
    </source>
</evidence>
<name>A0ABQ8FZK1_9PEZI</name>
<evidence type="ECO:0000313" key="2">
    <source>
        <dbReference type="EMBL" id="KAH7038578.1"/>
    </source>
</evidence>
<protein>
    <submittedName>
        <fullName evidence="2">Uncharacterized protein</fullName>
    </submittedName>
</protein>
<accession>A0ABQ8FZK1</accession>
<keyword evidence="3" id="KW-1185">Reference proteome</keyword>
<feature type="signal peptide" evidence="1">
    <location>
        <begin position="1"/>
        <end position="21"/>
    </location>
</feature>
<keyword evidence="1" id="KW-0732">Signal</keyword>
<dbReference type="Proteomes" id="UP000774617">
    <property type="component" value="Unassembled WGS sequence"/>
</dbReference>
<gene>
    <name evidence="2" type="ORF">B0J12DRAFT_703194</name>
</gene>
<reference evidence="2 3" key="1">
    <citation type="journal article" date="2021" name="Nat. Commun.">
        <title>Genetic determinants of endophytism in the Arabidopsis root mycobiome.</title>
        <authorList>
            <person name="Mesny F."/>
            <person name="Miyauchi S."/>
            <person name="Thiergart T."/>
            <person name="Pickel B."/>
            <person name="Atanasova L."/>
            <person name="Karlsson M."/>
            <person name="Huettel B."/>
            <person name="Barry K.W."/>
            <person name="Haridas S."/>
            <person name="Chen C."/>
            <person name="Bauer D."/>
            <person name="Andreopoulos W."/>
            <person name="Pangilinan J."/>
            <person name="LaButti K."/>
            <person name="Riley R."/>
            <person name="Lipzen A."/>
            <person name="Clum A."/>
            <person name="Drula E."/>
            <person name="Henrissat B."/>
            <person name="Kohler A."/>
            <person name="Grigoriev I.V."/>
            <person name="Martin F.M."/>
            <person name="Hacquard S."/>
        </authorList>
    </citation>
    <scope>NUCLEOTIDE SEQUENCE [LARGE SCALE GENOMIC DNA]</scope>
    <source>
        <strain evidence="2 3">MPI-SDFR-AT-0080</strain>
    </source>
</reference>
<evidence type="ECO:0000256" key="1">
    <source>
        <dbReference type="SAM" id="SignalP"/>
    </source>
</evidence>
<proteinExistence type="predicted"/>
<feature type="chain" id="PRO_5045552206" evidence="1">
    <location>
        <begin position="22"/>
        <end position="113"/>
    </location>
</feature>
<dbReference type="EMBL" id="JAGTJR010000033">
    <property type="protein sequence ID" value="KAH7038578.1"/>
    <property type="molecule type" value="Genomic_DNA"/>
</dbReference>
<sequence length="113" mass="12433">MFFAKFFTASVLAVLSVGVAANDHASCTCHNGDSYNWRITTVACDLYNRQKWANGKVYYDTPSGRCTQNDGTQYLMGNEWEAACRSAAKSGFPCADGVGTCFQSDEDEIRGWC</sequence>
<comment type="caution">
    <text evidence="2">The sequence shown here is derived from an EMBL/GenBank/DDBJ whole genome shotgun (WGS) entry which is preliminary data.</text>
</comment>
<organism evidence="2 3">
    <name type="scientific">Macrophomina phaseolina</name>
    <dbReference type="NCBI Taxonomy" id="35725"/>
    <lineage>
        <taxon>Eukaryota</taxon>
        <taxon>Fungi</taxon>
        <taxon>Dikarya</taxon>
        <taxon>Ascomycota</taxon>
        <taxon>Pezizomycotina</taxon>
        <taxon>Dothideomycetes</taxon>
        <taxon>Dothideomycetes incertae sedis</taxon>
        <taxon>Botryosphaeriales</taxon>
        <taxon>Botryosphaeriaceae</taxon>
        <taxon>Macrophomina</taxon>
    </lineage>
</organism>